<dbReference type="Pfam" id="PF13187">
    <property type="entry name" value="Fer4_9"/>
    <property type="match status" value="1"/>
</dbReference>
<keyword evidence="3" id="KW-0408">Iron</keyword>
<accession>A0A839STV1</accession>
<organism evidence="6 7">
    <name type="scientific">Limibacillus halophilus</name>
    <dbReference type="NCBI Taxonomy" id="1579333"/>
    <lineage>
        <taxon>Bacteria</taxon>
        <taxon>Pseudomonadati</taxon>
        <taxon>Pseudomonadota</taxon>
        <taxon>Alphaproteobacteria</taxon>
        <taxon>Rhodospirillales</taxon>
        <taxon>Rhodovibrionaceae</taxon>
        <taxon>Limibacillus</taxon>
    </lineage>
</organism>
<dbReference type="AlphaFoldDB" id="A0A839STV1"/>
<gene>
    <name evidence="6" type="ORF">FHR98_001419</name>
</gene>
<keyword evidence="4" id="KW-0411">Iron-sulfur</keyword>
<dbReference type="Pfam" id="PF12838">
    <property type="entry name" value="Fer4_7"/>
    <property type="match status" value="1"/>
</dbReference>
<evidence type="ECO:0000256" key="4">
    <source>
        <dbReference type="ARBA" id="ARBA00023014"/>
    </source>
</evidence>
<dbReference type="InterPro" id="IPR017900">
    <property type="entry name" value="4Fe4S_Fe_S_CS"/>
</dbReference>
<dbReference type="Gene3D" id="3.30.70.20">
    <property type="match status" value="2"/>
</dbReference>
<dbReference type="Proteomes" id="UP000581135">
    <property type="component" value="Unassembled WGS sequence"/>
</dbReference>
<comment type="caution">
    <text evidence="6">The sequence shown here is derived from an EMBL/GenBank/DDBJ whole genome shotgun (WGS) entry which is preliminary data.</text>
</comment>
<keyword evidence="7" id="KW-1185">Reference proteome</keyword>
<dbReference type="EMBL" id="JACHXA010000003">
    <property type="protein sequence ID" value="MBB3065140.1"/>
    <property type="molecule type" value="Genomic_DNA"/>
</dbReference>
<name>A0A839STV1_9PROT</name>
<feature type="domain" description="4Fe-4S ferredoxin-type" evidence="5">
    <location>
        <begin position="307"/>
        <end position="336"/>
    </location>
</feature>
<sequence length="680" mass="72291">MEIDGKQLLICNCEGTMPLDGRKLGKACKAVGIAGDVEINSQLCRAQVANFETALGKGKPVMVACTQEAPLFNEIASERAFEGEISYFNIRELAGWSAQAERAAPKIAALAAAAAVDPKPTPGVAFASEGICLVYGHDERALEAADKLASRLDVTVLLTGDVEVIPPRTMHFPIFRGRITQARGHLGKFSINLDGYAAADPSSRMQLQYGPPKSNVFTECDLILDLTGGTPLFTGHERRDGYHRPDPDNPSAVLEAILELSESVGEFEKPRYVRYDAGICAHGRSRKTGCTRCLDVCPAGAIKSLGDIVEIDGHVCAGCGMCASVCPTGAATYQLPAGDSLFMRLRALLTAYDKAEGRDAVLLLHDERYGGELLSLMSRAGPGLPANVLPLAINEITQVGIDFLTSALAFGAEQIAILVGPEKSGELEGLASQIGLVETVMEGLGYGAGRVTLLDQVDPDAVAEALNDLPRMKKAPAGSFLPIGGKRSRTGLALAHLHAKAPAPVDILPLPKGAPFGTVQVDTSGCTLCLACVGACPTGALSDDPDRPLLAFNEEACVQCGLCKNTCPEQVIALEPRFNFTTEAKNTRVLNEAEPFHCLRCGKPFGVAQSVERIADQLADKHPMFMGGPAVERIMMCEDCRVVVQFDAAQPLASGVRPRIRTTDEDLRNRALGIADEEDT</sequence>
<dbReference type="InterPro" id="IPR017896">
    <property type="entry name" value="4Fe4S_Fe-S-bd"/>
</dbReference>
<dbReference type="PANTHER" id="PTHR43687:SF4">
    <property type="entry name" value="BLR5484 PROTEIN"/>
    <property type="match status" value="1"/>
</dbReference>
<evidence type="ECO:0000256" key="1">
    <source>
        <dbReference type="ARBA" id="ARBA00022485"/>
    </source>
</evidence>
<dbReference type="SUPFAM" id="SSF54862">
    <property type="entry name" value="4Fe-4S ferredoxins"/>
    <property type="match status" value="1"/>
</dbReference>
<dbReference type="GO" id="GO:0051539">
    <property type="term" value="F:4 iron, 4 sulfur cluster binding"/>
    <property type="evidence" value="ECO:0007669"/>
    <property type="project" value="UniProtKB-KW"/>
</dbReference>
<evidence type="ECO:0000256" key="3">
    <source>
        <dbReference type="ARBA" id="ARBA00023004"/>
    </source>
</evidence>
<feature type="domain" description="4Fe-4S ferredoxin-type" evidence="5">
    <location>
        <begin position="517"/>
        <end position="546"/>
    </location>
</feature>
<dbReference type="InterPro" id="IPR050572">
    <property type="entry name" value="Fe-S_Ferredoxin"/>
</dbReference>
<protein>
    <submittedName>
        <fullName evidence="6">Ferredoxin</fullName>
    </submittedName>
</protein>
<dbReference type="RefSeq" id="WP_183415944.1">
    <property type="nucleotide sequence ID" value="NZ_JACHXA010000003.1"/>
</dbReference>
<proteinExistence type="predicted"/>
<dbReference type="PANTHER" id="PTHR43687">
    <property type="entry name" value="ADENYLYLSULFATE REDUCTASE, BETA SUBUNIT"/>
    <property type="match status" value="1"/>
</dbReference>
<keyword evidence="2" id="KW-0479">Metal-binding</keyword>
<dbReference type="PROSITE" id="PS00198">
    <property type="entry name" value="4FE4S_FER_1"/>
    <property type="match status" value="3"/>
</dbReference>
<evidence type="ECO:0000313" key="7">
    <source>
        <dbReference type="Proteomes" id="UP000581135"/>
    </source>
</evidence>
<evidence type="ECO:0000259" key="5">
    <source>
        <dbReference type="PROSITE" id="PS51379"/>
    </source>
</evidence>
<dbReference type="PROSITE" id="PS51379">
    <property type="entry name" value="4FE4S_FER_2"/>
    <property type="match status" value="3"/>
</dbReference>
<dbReference type="GO" id="GO:0046872">
    <property type="term" value="F:metal ion binding"/>
    <property type="evidence" value="ECO:0007669"/>
    <property type="project" value="UniProtKB-KW"/>
</dbReference>
<feature type="domain" description="4Fe-4S ferredoxin-type" evidence="5">
    <location>
        <begin position="548"/>
        <end position="577"/>
    </location>
</feature>
<evidence type="ECO:0000256" key="2">
    <source>
        <dbReference type="ARBA" id="ARBA00022723"/>
    </source>
</evidence>
<keyword evidence="1" id="KW-0004">4Fe-4S</keyword>
<evidence type="ECO:0000313" key="6">
    <source>
        <dbReference type="EMBL" id="MBB3065140.1"/>
    </source>
</evidence>
<reference evidence="6 7" key="1">
    <citation type="submission" date="2020-08" db="EMBL/GenBank/DDBJ databases">
        <title>Genomic Encyclopedia of Type Strains, Phase III (KMG-III): the genomes of soil and plant-associated and newly described type strains.</title>
        <authorList>
            <person name="Whitman W."/>
        </authorList>
    </citation>
    <scope>NUCLEOTIDE SEQUENCE [LARGE SCALE GENOMIC DNA]</scope>
    <source>
        <strain evidence="6 7">CECT 8803</strain>
    </source>
</reference>